<dbReference type="Proteomes" id="UP001303046">
    <property type="component" value="Unassembled WGS sequence"/>
</dbReference>
<organism evidence="2 3">
    <name type="scientific">Necator americanus</name>
    <name type="common">Human hookworm</name>
    <dbReference type="NCBI Taxonomy" id="51031"/>
    <lineage>
        <taxon>Eukaryota</taxon>
        <taxon>Metazoa</taxon>
        <taxon>Ecdysozoa</taxon>
        <taxon>Nematoda</taxon>
        <taxon>Chromadorea</taxon>
        <taxon>Rhabditida</taxon>
        <taxon>Rhabditina</taxon>
        <taxon>Rhabditomorpha</taxon>
        <taxon>Strongyloidea</taxon>
        <taxon>Ancylostomatidae</taxon>
        <taxon>Bunostominae</taxon>
        <taxon>Necator</taxon>
    </lineage>
</organism>
<keyword evidence="3" id="KW-1185">Reference proteome</keyword>
<reference evidence="2 3" key="1">
    <citation type="submission" date="2023-08" db="EMBL/GenBank/DDBJ databases">
        <title>A Necator americanus chromosomal reference genome.</title>
        <authorList>
            <person name="Ilik V."/>
            <person name="Petrzelkova K.J."/>
            <person name="Pardy F."/>
            <person name="Fuh T."/>
            <person name="Niatou-Singa F.S."/>
            <person name="Gouil Q."/>
            <person name="Baker L."/>
            <person name="Ritchie M.E."/>
            <person name="Jex A.R."/>
            <person name="Gazzola D."/>
            <person name="Li H."/>
            <person name="Toshio Fujiwara R."/>
            <person name="Zhan B."/>
            <person name="Aroian R.V."/>
            <person name="Pafco B."/>
            <person name="Schwarz E.M."/>
        </authorList>
    </citation>
    <scope>NUCLEOTIDE SEQUENCE [LARGE SCALE GENOMIC DNA]</scope>
    <source>
        <strain evidence="2 3">Aroian</strain>
        <tissue evidence="2">Whole animal</tissue>
    </source>
</reference>
<accession>A0ABR1BY25</accession>
<proteinExistence type="predicted"/>
<evidence type="ECO:0000313" key="3">
    <source>
        <dbReference type="Proteomes" id="UP001303046"/>
    </source>
</evidence>
<name>A0ABR1BY25_NECAM</name>
<protein>
    <submittedName>
        <fullName evidence="2">Uncharacterized protein</fullName>
    </submittedName>
</protein>
<evidence type="ECO:0000313" key="2">
    <source>
        <dbReference type="EMBL" id="KAK6730110.1"/>
    </source>
</evidence>
<comment type="caution">
    <text evidence="2">The sequence shown here is derived from an EMBL/GenBank/DDBJ whole genome shotgun (WGS) entry which is preliminary data.</text>
</comment>
<gene>
    <name evidence="2" type="primary">Necator_chrI.g3025</name>
    <name evidence="2" type="ORF">RB195_006896</name>
</gene>
<feature type="region of interest" description="Disordered" evidence="1">
    <location>
        <begin position="19"/>
        <end position="42"/>
    </location>
</feature>
<evidence type="ECO:0000256" key="1">
    <source>
        <dbReference type="SAM" id="MobiDB-lite"/>
    </source>
</evidence>
<dbReference type="EMBL" id="JAVFWL010000001">
    <property type="protein sequence ID" value="KAK6730110.1"/>
    <property type="molecule type" value="Genomic_DNA"/>
</dbReference>
<sequence length="160" mass="17919">MQRTSSVFVDTNKIEIHRDSFESVSRDMTPPPPSEDMGSRSSEEDMEFCIGDELSPAFCNCGAYDKIMCVTSLLRKRIVNAVNNELDQYEQPLGSLLRSSKRRTFAYEGFSLTVGNDHSQSSSQSLTHNTCMSRPPTVSFERLVNNILVDASLLLLSKLN</sequence>